<gene>
    <name evidence="3" type="ORF">BST17_07990</name>
</gene>
<name>A0A1W9Z073_MYCBA</name>
<dbReference type="Pfam" id="PF00534">
    <property type="entry name" value="Glycos_transf_1"/>
    <property type="match status" value="1"/>
</dbReference>
<accession>A0A1W9Z073</accession>
<dbReference type="EMBL" id="MVHJ01000005">
    <property type="protein sequence ID" value="ORA05705.1"/>
    <property type="molecule type" value="Genomic_DNA"/>
</dbReference>
<evidence type="ECO:0000256" key="1">
    <source>
        <dbReference type="ARBA" id="ARBA00022679"/>
    </source>
</evidence>
<organism evidence="3 4">
    <name type="scientific">Mycolicibacterium bacteremicum</name>
    <name type="common">Mycobacterium bacteremicum</name>
    <dbReference type="NCBI Taxonomy" id="564198"/>
    <lineage>
        <taxon>Bacteria</taxon>
        <taxon>Bacillati</taxon>
        <taxon>Actinomycetota</taxon>
        <taxon>Actinomycetes</taxon>
        <taxon>Mycobacteriales</taxon>
        <taxon>Mycobacteriaceae</taxon>
        <taxon>Mycolicibacterium</taxon>
    </lineage>
</organism>
<dbReference type="Gene3D" id="3.40.50.2000">
    <property type="entry name" value="Glycogen Phosphorylase B"/>
    <property type="match status" value="2"/>
</dbReference>
<dbReference type="CDD" id="cd03809">
    <property type="entry name" value="GT4_MtfB-like"/>
    <property type="match status" value="1"/>
</dbReference>
<evidence type="ECO:0000259" key="2">
    <source>
        <dbReference type="Pfam" id="PF00534"/>
    </source>
</evidence>
<reference evidence="3 4" key="1">
    <citation type="submission" date="2017-02" db="EMBL/GenBank/DDBJ databases">
        <title>The new phylogeny of genus Mycobacterium.</title>
        <authorList>
            <person name="Tortoli E."/>
            <person name="Trovato A."/>
            <person name="Cirillo D.M."/>
        </authorList>
    </citation>
    <scope>NUCLEOTIDE SEQUENCE [LARGE SCALE GENOMIC DNA]</scope>
    <source>
        <strain evidence="3 4">DSM 45578</strain>
    </source>
</reference>
<dbReference type="GO" id="GO:0009103">
    <property type="term" value="P:lipopolysaccharide biosynthetic process"/>
    <property type="evidence" value="ECO:0007669"/>
    <property type="project" value="TreeGrafter"/>
</dbReference>
<proteinExistence type="predicted"/>
<keyword evidence="4" id="KW-1185">Reference proteome</keyword>
<dbReference type="PANTHER" id="PTHR46401">
    <property type="entry name" value="GLYCOSYLTRANSFERASE WBBK-RELATED"/>
    <property type="match status" value="1"/>
</dbReference>
<dbReference type="GO" id="GO:0016757">
    <property type="term" value="F:glycosyltransferase activity"/>
    <property type="evidence" value="ECO:0007669"/>
    <property type="project" value="InterPro"/>
</dbReference>
<dbReference type="OrthoDB" id="9801609at2"/>
<dbReference type="SUPFAM" id="SSF53756">
    <property type="entry name" value="UDP-Glycosyltransferase/glycogen phosphorylase"/>
    <property type="match status" value="1"/>
</dbReference>
<evidence type="ECO:0000313" key="3">
    <source>
        <dbReference type="EMBL" id="ORA05705.1"/>
    </source>
</evidence>
<keyword evidence="1 3" id="KW-0808">Transferase</keyword>
<dbReference type="PANTHER" id="PTHR46401:SF2">
    <property type="entry name" value="GLYCOSYLTRANSFERASE WBBK-RELATED"/>
    <property type="match status" value="1"/>
</dbReference>
<comment type="caution">
    <text evidence="3">The sequence shown here is derived from an EMBL/GenBank/DDBJ whole genome shotgun (WGS) entry which is preliminary data.</text>
</comment>
<dbReference type="AlphaFoldDB" id="A0A1W9Z073"/>
<dbReference type="InterPro" id="IPR001296">
    <property type="entry name" value="Glyco_trans_1"/>
</dbReference>
<sequence>MRSSATRITFGALALRPGGSGVQTYIRELLRELPQFLDGTALRALVQRDAVGDLPERVAAIPRPVCDGVRRTVLGAVPDTSAQIFHGLDVDLPFYTSGATVSTVHDTSVFDMPAASSWYRARGEQLLVRHALRKADVLLAVSEFTAERIAAISGRSAVITELAPASWARPPDAAAVTAVRTKHDLPERFVLQVGTVEPRKDVALVAAAAEAIGLPCVLAGAGSRGPAAPASAIGLGYVDTADLPALYAAATITAYASKYEGYGLPPVEAMACGGAVVASAVGALPQVVGDGAVLVRAHHPDAWAAAMRDIACDGDRRAELTAGALRVAAGLSWRRTAELTAAAYRDAGVL</sequence>
<evidence type="ECO:0000313" key="4">
    <source>
        <dbReference type="Proteomes" id="UP000192366"/>
    </source>
</evidence>
<dbReference type="STRING" id="564198.BST17_07990"/>
<feature type="domain" description="Glycosyl transferase family 1" evidence="2">
    <location>
        <begin position="183"/>
        <end position="321"/>
    </location>
</feature>
<dbReference type="Proteomes" id="UP000192366">
    <property type="component" value="Unassembled WGS sequence"/>
</dbReference>
<dbReference type="RefSeq" id="WP_083056880.1">
    <property type="nucleotide sequence ID" value="NZ_JACKVM010000014.1"/>
</dbReference>
<protein>
    <submittedName>
        <fullName evidence="3">Glycosyltransferase</fullName>
    </submittedName>
</protein>